<protein>
    <submittedName>
        <fullName evidence="1">Uncharacterized protein</fullName>
    </submittedName>
</protein>
<dbReference type="STRING" id="583356.Igag_1528"/>
<reference evidence="1 2" key="1">
    <citation type="journal article" date="2010" name="Stand. Genomic Sci.">
        <title>Complete genome sequence of Ignisphaera aggregans type strain (AQ1.S1).</title>
        <authorList>
            <person name="Goker M."/>
            <person name="Held B."/>
            <person name="Lapidus A."/>
            <person name="Nolan M."/>
            <person name="Spring S."/>
            <person name="Yasawong M."/>
            <person name="Lucas S."/>
            <person name="Glavina Del Rio T."/>
            <person name="Tice H."/>
            <person name="Cheng J.F."/>
            <person name="Goodwin L."/>
            <person name="Tapia R."/>
            <person name="Pitluck S."/>
            <person name="Liolios K."/>
            <person name="Ivanova N."/>
            <person name="Mavromatis K."/>
            <person name="Mikhailova N."/>
            <person name="Pati A."/>
            <person name="Chen A."/>
            <person name="Palaniappan K."/>
            <person name="Brambilla E."/>
            <person name="Land M."/>
            <person name="Hauser L."/>
            <person name="Chang Y.J."/>
            <person name="Jeffries C.D."/>
            <person name="Brettin T."/>
            <person name="Detter J.C."/>
            <person name="Han C."/>
            <person name="Rohde M."/>
            <person name="Sikorski J."/>
            <person name="Woyke T."/>
            <person name="Bristow J."/>
            <person name="Eisen J.A."/>
            <person name="Markowitz V."/>
            <person name="Hugenholtz P."/>
            <person name="Kyrpides N.C."/>
            <person name="Klenk H.P."/>
        </authorList>
    </citation>
    <scope>NUCLEOTIDE SEQUENCE [LARGE SCALE GENOMIC DNA]</scope>
    <source>
        <strain evidence="2">DSM 17230 / JCM 13409 / AQ1.S1</strain>
    </source>
</reference>
<dbReference type="KEGG" id="iag:Igag_1528"/>
<gene>
    <name evidence="1" type="ordered locus">Igag_1528</name>
</gene>
<dbReference type="HOGENOM" id="CLU_3003119_0_0_2"/>
<proteinExistence type="predicted"/>
<sequence>MKAKGKGRNLRVPSSCPINFDFSVNRIECKICRYFDICLKINNKAMSLAKGISPKR</sequence>
<dbReference type="AlphaFoldDB" id="E0SR00"/>
<dbReference type="BioCyc" id="IAGG583356:GHAH-1519-MONOMER"/>
<evidence type="ECO:0000313" key="2">
    <source>
        <dbReference type="Proteomes" id="UP000001304"/>
    </source>
</evidence>
<accession>E0SR00</accession>
<keyword evidence="2" id="KW-1185">Reference proteome</keyword>
<name>E0SR00_IGNAA</name>
<evidence type="ECO:0000313" key="1">
    <source>
        <dbReference type="EMBL" id="ADM28330.1"/>
    </source>
</evidence>
<dbReference type="Proteomes" id="UP000001304">
    <property type="component" value="Chromosome"/>
</dbReference>
<dbReference type="EMBL" id="CP002098">
    <property type="protein sequence ID" value="ADM28330.1"/>
    <property type="molecule type" value="Genomic_DNA"/>
</dbReference>
<organism evidence="1 2">
    <name type="scientific">Ignisphaera aggregans (strain DSM 17230 / JCM 13409 / AQ1.S1)</name>
    <dbReference type="NCBI Taxonomy" id="583356"/>
    <lineage>
        <taxon>Archaea</taxon>
        <taxon>Thermoproteota</taxon>
        <taxon>Thermoprotei</taxon>
        <taxon>Desulfurococcales</taxon>
        <taxon>Desulfurococcaceae</taxon>
        <taxon>Ignisphaera</taxon>
    </lineage>
</organism>